<protein>
    <submittedName>
        <fullName evidence="1">Uncharacterized protein</fullName>
    </submittedName>
</protein>
<organism evidence="1 2">
    <name type="scientific">Candidatus Finniella inopinata</name>
    <dbReference type="NCBI Taxonomy" id="1696036"/>
    <lineage>
        <taxon>Bacteria</taxon>
        <taxon>Pseudomonadati</taxon>
        <taxon>Pseudomonadota</taxon>
        <taxon>Alphaproteobacteria</taxon>
        <taxon>Holosporales</taxon>
        <taxon>Candidatus Paracaedibacteraceae</taxon>
        <taxon>Candidatus Finniella</taxon>
    </lineage>
</organism>
<gene>
    <name evidence="1" type="ORF">EQU50_00960</name>
</gene>
<dbReference type="EMBL" id="SCFB01000002">
    <property type="protein sequence ID" value="RZI46825.1"/>
    <property type="molecule type" value="Genomic_DNA"/>
</dbReference>
<reference evidence="1 2" key="1">
    <citation type="submission" date="2018-10" db="EMBL/GenBank/DDBJ databases">
        <title>An updated phylogeny of the Alphaproteobacteria reveals that the parasitic Rickettsiales and Holosporales have independent origins.</title>
        <authorList>
            <person name="Munoz-Gomez S.A."/>
            <person name="Hess S."/>
            <person name="Burger G."/>
            <person name="Lang B.F."/>
            <person name="Susko E."/>
            <person name="Slamovits C.H."/>
            <person name="Roger A.J."/>
        </authorList>
    </citation>
    <scope>NUCLEOTIDE SEQUENCE [LARGE SCALE GENOMIC DNA]</scope>
    <source>
        <strain evidence="1">HOLO01</strain>
    </source>
</reference>
<dbReference type="RefSeq" id="WP_130153299.1">
    <property type="nucleotide sequence ID" value="NZ_SCFB01000002.1"/>
</dbReference>
<dbReference type="AlphaFoldDB" id="A0A4Q7DKS9"/>
<dbReference type="Proteomes" id="UP000293550">
    <property type="component" value="Unassembled WGS sequence"/>
</dbReference>
<accession>A0A4Q7DKS9</accession>
<keyword evidence="2" id="KW-1185">Reference proteome</keyword>
<proteinExistence type="predicted"/>
<name>A0A4Q7DKS9_9PROT</name>
<evidence type="ECO:0000313" key="1">
    <source>
        <dbReference type="EMBL" id="RZI46825.1"/>
    </source>
</evidence>
<comment type="caution">
    <text evidence="1">The sequence shown here is derived from an EMBL/GenBank/DDBJ whole genome shotgun (WGS) entry which is preliminary data.</text>
</comment>
<sequence>MAIPAKQLPSCLEKRWSCYEFANQVLRLNLGAKAIEEWDRLWQITLQFLPDSHWAPEIIPYHYFLIANFLEKTALPYKFWSRLDIYNARVGDILIYQGIDYEPDPSKRPSTAAPESHIAFIDSILESNGQKIVLQVIDASSRVKGRCFDPSNKSNVPKKPGTVAYSFLTLNFLEKIGEQTIWKARFEQQYTKYLTVQVLRVTQF</sequence>
<evidence type="ECO:0000313" key="2">
    <source>
        <dbReference type="Proteomes" id="UP000293550"/>
    </source>
</evidence>